<gene>
    <name evidence="1" type="ORF">BDD14_3281</name>
</gene>
<accession>A0A4Q7YVR6</accession>
<dbReference type="AlphaFoldDB" id="A0A4Q7YVR6"/>
<proteinExistence type="predicted"/>
<dbReference type="Proteomes" id="UP000292958">
    <property type="component" value="Unassembled WGS sequence"/>
</dbReference>
<sequence>MSAINWNDGRLVNLKGGDTATCAGELNPGQLYALFFYNSAGNDANAPVSVVWSNSQPPVQVVVPGTTANQGLAALCFVSGDDTNTVSASLSSIASGVQVQAFIGSVKMPVNTSGIQNKPLPLDGQAHSFESFTRYYAVPASHWYQGYLRSDINQFISVQFKENSAVVNIVNQVTDPDNVVKYAGGSKDLVTINKIANQTLPWTLQGNGRQIVWINADSCQNSQTAEISLQSLAAVYDAFKLDAGKVEVGSR</sequence>
<protein>
    <submittedName>
        <fullName evidence="1">Uncharacterized protein</fullName>
    </submittedName>
</protein>
<name>A0A4Q7YVR6_9BACT</name>
<dbReference type="OrthoDB" id="646010at2"/>
<comment type="caution">
    <text evidence="1">The sequence shown here is derived from an EMBL/GenBank/DDBJ whole genome shotgun (WGS) entry which is preliminary data.</text>
</comment>
<evidence type="ECO:0000313" key="1">
    <source>
        <dbReference type="EMBL" id="RZU41748.1"/>
    </source>
</evidence>
<dbReference type="RefSeq" id="WP_130419611.1">
    <property type="nucleotide sequence ID" value="NZ_SHKW01000001.1"/>
</dbReference>
<organism evidence="1 2">
    <name type="scientific">Edaphobacter modestus</name>
    <dbReference type="NCBI Taxonomy" id="388466"/>
    <lineage>
        <taxon>Bacteria</taxon>
        <taxon>Pseudomonadati</taxon>
        <taxon>Acidobacteriota</taxon>
        <taxon>Terriglobia</taxon>
        <taxon>Terriglobales</taxon>
        <taxon>Acidobacteriaceae</taxon>
        <taxon>Edaphobacter</taxon>
    </lineage>
</organism>
<keyword evidence="2" id="KW-1185">Reference proteome</keyword>
<evidence type="ECO:0000313" key="2">
    <source>
        <dbReference type="Proteomes" id="UP000292958"/>
    </source>
</evidence>
<reference evidence="1 2" key="1">
    <citation type="submission" date="2019-02" db="EMBL/GenBank/DDBJ databases">
        <title>Genomic Encyclopedia of Archaeal and Bacterial Type Strains, Phase II (KMG-II): from individual species to whole genera.</title>
        <authorList>
            <person name="Goeker M."/>
        </authorList>
    </citation>
    <scope>NUCLEOTIDE SEQUENCE [LARGE SCALE GENOMIC DNA]</scope>
    <source>
        <strain evidence="1 2">DSM 18101</strain>
    </source>
</reference>
<dbReference type="EMBL" id="SHKW01000001">
    <property type="protein sequence ID" value="RZU41748.1"/>
    <property type="molecule type" value="Genomic_DNA"/>
</dbReference>